<dbReference type="Pfam" id="PF13444">
    <property type="entry name" value="Acetyltransf_5"/>
    <property type="match status" value="1"/>
</dbReference>
<reference evidence="1" key="1">
    <citation type="submission" date="2022-10" db="EMBL/GenBank/DDBJ databases">
        <title>Catenovulum adriacola sp. nov. isolated in the Harbour of Susak.</title>
        <authorList>
            <person name="Schoch T."/>
            <person name="Reich S.J."/>
            <person name="Stoeferle S."/>
            <person name="Flaiz M."/>
            <person name="Kazda M."/>
            <person name="Riedel C.U."/>
            <person name="Duerre P."/>
        </authorList>
    </citation>
    <scope>NUCLEOTIDE SEQUENCE</scope>
    <source>
        <strain evidence="1">TS8</strain>
    </source>
</reference>
<accession>A0ABY7ASK0</accession>
<gene>
    <name evidence="1" type="ORF">OLW01_12945</name>
</gene>
<dbReference type="InterPro" id="IPR016181">
    <property type="entry name" value="Acyl_CoA_acyltransferase"/>
</dbReference>
<dbReference type="RefSeq" id="WP_268076235.1">
    <property type="nucleotide sequence ID" value="NZ_CP109965.1"/>
</dbReference>
<dbReference type="EC" id="2.3.1.-" evidence="1"/>
<keyword evidence="1" id="KW-0012">Acyltransferase</keyword>
<keyword evidence="2" id="KW-1185">Reference proteome</keyword>
<proteinExistence type="predicted"/>
<evidence type="ECO:0000313" key="1">
    <source>
        <dbReference type="EMBL" id="WAJ71641.1"/>
    </source>
</evidence>
<protein>
    <submittedName>
        <fullName evidence="1">GNAT family N-acetyltransferase</fullName>
        <ecNumber evidence="1">2.3.1.-</ecNumber>
    </submittedName>
</protein>
<evidence type="ECO:0000313" key="2">
    <source>
        <dbReference type="Proteomes" id="UP001163726"/>
    </source>
</evidence>
<dbReference type="GO" id="GO:0016746">
    <property type="term" value="F:acyltransferase activity"/>
    <property type="evidence" value="ECO:0007669"/>
    <property type="project" value="UniProtKB-KW"/>
</dbReference>
<dbReference type="Gene3D" id="3.40.630.30">
    <property type="match status" value="1"/>
</dbReference>
<sequence>MLHAQRIPNQNFTDSPSDIFFNLFDIKIPSPIELKQAFKLRHKVFCQQLGYFSKRSTQLDSGLESDEFDHDAIHCIVTYKATGEVVGCVRLVSPNLQHKLPFSSYIPDYPVQAKSHEISRLVVCPDFRHRLQGLNINALIFRALFLSINVICEHIGVNSAYIFIERKMARALKLFGFQMVETTEKVTIELDNQTVSQRCLYRAGLFSAEQSTKLSTKIFMEKVQSAIYPAFHNFFHPHLMQTQSAPKFALA</sequence>
<dbReference type="EMBL" id="CP109965">
    <property type="protein sequence ID" value="WAJ71641.1"/>
    <property type="molecule type" value="Genomic_DNA"/>
</dbReference>
<organism evidence="1 2">
    <name type="scientific">Catenovulum adriaticum</name>
    <dbReference type="NCBI Taxonomy" id="2984846"/>
    <lineage>
        <taxon>Bacteria</taxon>
        <taxon>Pseudomonadati</taxon>
        <taxon>Pseudomonadota</taxon>
        <taxon>Gammaproteobacteria</taxon>
        <taxon>Alteromonadales</taxon>
        <taxon>Alteromonadaceae</taxon>
        <taxon>Catenovulum</taxon>
    </lineage>
</organism>
<keyword evidence="1" id="KW-0808">Transferase</keyword>
<dbReference type="SUPFAM" id="SSF55729">
    <property type="entry name" value="Acyl-CoA N-acyltransferases (Nat)"/>
    <property type="match status" value="1"/>
</dbReference>
<dbReference type="Proteomes" id="UP001163726">
    <property type="component" value="Chromosome"/>
</dbReference>
<name>A0ABY7ASK0_9ALTE</name>